<accession>A0A9N9KIE5</accession>
<comment type="caution">
    <text evidence="2">The sequence shown here is derived from an EMBL/GenBank/DDBJ whole genome shotgun (WGS) entry which is preliminary data.</text>
</comment>
<dbReference type="InterPro" id="IPR025476">
    <property type="entry name" value="Helitron_helicase-like"/>
</dbReference>
<organism evidence="2 3">
    <name type="scientific">Cetraspora pellucida</name>
    <dbReference type="NCBI Taxonomy" id="1433469"/>
    <lineage>
        <taxon>Eukaryota</taxon>
        <taxon>Fungi</taxon>
        <taxon>Fungi incertae sedis</taxon>
        <taxon>Mucoromycota</taxon>
        <taxon>Glomeromycotina</taxon>
        <taxon>Glomeromycetes</taxon>
        <taxon>Diversisporales</taxon>
        <taxon>Gigasporaceae</taxon>
        <taxon>Cetraspora</taxon>
    </lineage>
</organism>
<dbReference type="AlphaFoldDB" id="A0A9N9KIE5"/>
<gene>
    <name evidence="2" type="ORF">CPELLU_LOCUS20751</name>
</gene>
<evidence type="ECO:0000313" key="3">
    <source>
        <dbReference type="Proteomes" id="UP000789759"/>
    </source>
</evidence>
<protein>
    <submittedName>
        <fullName evidence="2">4108_t:CDS:1</fullName>
    </submittedName>
</protein>
<feature type="non-terminal residue" evidence="2">
    <location>
        <position position="1"/>
    </location>
</feature>
<reference evidence="2" key="1">
    <citation type="submission" date="2021-06" db="EMBL/GenBank/DDBJ databases">
        <authorList>
            <person name="Kallberg Y."/>
            <person name="Tangrot J."/>
            <person name="Rosling A."/>
        </authorList>
    </citation>
    <scope>NUCLEOTIDE SEQUENCE</scope>
    <source>
        <strain evidence="2">FL966</strain>
    </source>
</reference>
<evidence type="ECO:0000313" key="2">
    <source>
        <dbReference type="EMBL" id="CAG8831560.1"/>
    </source>
</evidence>
<evidence type="ECO:0000259" key="1">
    <source>
        <dbReference type="Pfam" id="PF14214"/>
    </source>
</evidence>
<sequence>EQQLHRQCIMPNLDSSVLAELQEMLHEVNPYVHIFKQVVQLLCKNPSQELKMAIIKACDEQQYATPTASEVAVLMVGNGEDQKPLNRDIILHKQSGDFDNLNTSEDYCEEESSKRVTMMQYYAYWLQVHRYGPLETFSLHRTSRLFQQYIVDSYACIEQNRLNYLNSNQKKIRAELYNGLQDALTTNDKFPQNRARISQRIVLPSSFVGGPCHMHQLYQDAMTIVGHAGKPNLFITMTCNPSWEEIQTALLPEQSAHDCPDLCARVFNMKLNTLLNDILKKGIF</sequence>
<dbReference type="Proteomes" id="UP000789759">
    <property type="component" value="Unassembled WGS sequence"/>
</dbReference>
<keyword evidence="3" id="KW-1185">Reference proteome</keyword>
<dbReference type="PANTHER" id="PTHR45786">
    <property type="entry name" value="DNA BINDING PROTEIN-LIKE"/>
    <property type="match status" value="1"/>
</dbReference>
<dbReference type="PANTHER" id="PTHR45786:SF74">
    <property type="entry name" value="ATP-DEPENDENT DNA HELICASE"/>
    <property type="match status" value="1"/>
</dbReference>
<name>A0A9N9KIE5_9GLOM</name>
<feature type="domain" description="Helitron helicase-like" evidence="1">
    <location>
        <begin position="121"/>
        <end position="284"/>
    </location>
</feature>
<dbReference type="EMBL" id="CAJVQA010066461">
    <property type="protein sequence ID" value="CAG8831560.1"/>
    <property type="molecule type" value="Genomic_DNA"/>
</dbReference>
<dbReference type="OrthoDB" id="1748060at2759"/>
<feature type="non-terminal residue" evidence="2">
    <location>
        <position position="284"/>
    </location>
</feature>
<dbReference type="Pfam" id="PF14214">
    <property type="entry name" value="Helitron_like_N"/>
    <property type="match status" value="1"/>
</dbReference>
<proteinExistence type="predicted"/>